<comment type="subcellular location">
    <subcellularLocation>
        <location evidence="2">Cell inner membrane</location>
    </subcellularLocation>
</comment>
<evidence type="ECO:0000256" key="5">
    <source>
        <dbReference type="SAM" id="Phobius"/>
    </source>
</evidence>
<name>A0A1H2HCB4_9GAMM</name>
<keyword evidence="8" id="KW-1185">Reference proteome</keyword>
<feature type="transmembrane region" description="Helical" evidence="5">
    <location>
        <begin position="149"/>
        <end position="171"/>
    </location>
</feature>
<dbReference type="InterPro" id="IPR050469">
    <property type="entry name" value="Diguanylate_Cyclase"/>
</dbReference>
<evidence type="ECO:0000313" key="7">
    <source>
        <dbReference type="EMBL" id="SDU29432.1"/>
    </source>
</evidence>
<dbReference type="FunFam" id="3.30.70.270:FF:000001">
    <property type="entry name" value="Diguanylate cyclase domain protein"/>
    <property type="match status" value="1"/>
</dbReference>
<feature type="domain" description="GGDEF" evidence="6">
    <location>
        <begin position="215"/>
        <end position="347"/>
    </location>
</feature>
<dbReference type="GO" id="GO:1902201">
    <property type="term" value="P:negative regulation of bacterial-type flagellum-dependent cell motility"/>
    <property type="evidence" value="ECO:0007669"/>
    <property type="project" value="TreeGrafter"/>
</dbReference>
<dbReference type="GO" id="GO:0043709">
    <property type="term" value="P:cell adhesion involved in single-species biofilm formation"/>
    <property type="evidence" value="ECO:0007669"/>
    <property type="project" value="TreeGrafter"/>
</dbReference>
<dbReference type="NCBIfam" id="TIGR00254">
    <property type="entry name" value="GGDEF"/>
    <property type="match status" value="1"/>
</dbReference>
<evidence type="ECO:0000256" key="2">
    <source>
        <dbReference type="ARBA" id="ARBA00004533"/>
    </source>
</evidence>
<feature type="transmembrane region" description="Helical" evidence="5">
    <location>
        <begin position="21"/>
        <end position="39"/>
    </location>
</feature>
<dbReference type="GO" id="GO:0005886">
    <property type="term" value="C:plasma membrane"/>
    <property type="evidence" value="ECO:0007669"/>
    <property type="project" value="UniProtKB-SubCell"/>
</dbReference>
<reference evidence="8" key="1">
    <citation type="submission" date="2016-10" db="EMBL/GenBank/DDBJ databases">
        <authorList>
            <person name="Varghese N."/>
            <person name="Submissions S."/>
        </authorList>
    </citation>
    <scope>NUCLEOTIDE SEQUENCE [LARGE SCALE GENOMIC DNA]</scope>
    <source>
        <strain evidence="8">CECT 8338</strain>
    </source>
</reference>
<protein>
    <recommendedName>
        <fullName evidence="3">diguanylate cyclase</fullName>
        <ecNumber evidence="3">2.7.7.65</ecNumber>
    </recommendedName>
</protein>
<dbReference type="Gene3D" id="3.30.70.270">
    <property type="match status" value="1"/>
</dbReference>
<comment type="catalytic activity">
    <reaction evidence="4">
        <text>2 GTP = 3',3'-c-di-GMP + 2 diphosphate</text>
        <dbReference type="Rhea" id="RHEA:24898"/>
        <dbReference type="ChEBI" id="CHEBI:33019"/>
        <dbReference type="ChEBI" id="CHEBI:37565"/>
        <dbReference type="ChEBI" id="CHEBI:58805"/>
        <dbReference type="EC" id="2.7.7.65"/>
    </reaction>
</comment>
<feature type="transmembrane region" description="Helical" evidence="5">
    <location>
        <begin position="69"/>
        <end position="89"/>
    </location>
</feature>
<dbReference type="OrthoDB" id="9812260at2"/>
<proteinExistence type="predicted"/>
<dbReference type="Pfam" id="PF00990">
    <property type="entry name" value="GGDEF"/>
    <property type="match status" value="1"/>
</dbReference>
<dbReference type="RefSeq" id="WP_092388241.1">
    <property type="nucleotide sequence ID" value="NZ_LT629787.1"/>
</dbReference>
<dbReference type="Proteomes" id="UP000243924">
    <property type="component" value="Chromosome I"/>
</dbReference>
<keyword evidence="5" id="KW-1133">Transmembrane helix</keyword>
<dbReference type="SUPFAM" id="SSF55073">
    <property type="entry name" value="Nucleotide cyclase"/>
    <property type="match status" value="1"/>
</dbReference>
<dbReference type="EMBL" id="LT629787">
    <property type="protein sequence ID" value="SDU29432.1"/>
    <property type="molecule type" value="Genomic_DNA"/>
</dbReference>
<dbReference type="PROSITE" id="PS50887">
    <property type="entry name" value="GGDEF"/>
    <property type="match status" value="1"/>
</dbReference>
<gene>
    <name evidence="7" type="ORF">SAMN05216210_2933</name>
</gene>
<keyword evidence="5" id="KW-0472">Membrane</keyword>
<dbReference type="STRING" id="1434072.SAMN05216210_2933"/>
<feature type="transmembrane region" description="Helical" evidence="5">
    <location>
        <begin position="95"/>
        <end position="113"/>
    </location>
</feature>
<feature type="transmembrane region" description="Helical" evidence="5">
    <location>
        <begin position="118"/>
        <end position="137"/>
    </location>
</feature>
<dbReference type="PANTHER" id="PTHR45138:SF9">
    <property type="entry name" value="DIGUANYLATE CYCLASE DGCM-RELATED"/>
    <property type="match status" value="1"/>
</dbReference>
<accession>A0A1H2HCB4</accession>
<dbReference type="InterPro" id="IPR029787">
    <property type="entry name" value="Nucleotide_cyclase"/>
</dbReference>
<comment type="cofactor">
    <cofactor evidence="1">
        <name>Mg(2+)</name>
        <dbReference type="ChEBI" id="CHEBI:18420"/>
    </cofactor>
</comment>
<dbReference type="InterPro" id="IPR000160">
    <property type="entry name" value="GGDEF_dom"/>
</dbReference>
<keyword evidence="5" id="KW-0812">Transmembrane</keyword>
<dbReference type="EC" id="2.7.7.65" evidence="3"/>
<dbReference type="AlphaFoldDB" id="A0A1H2HCB4"/>
<evidence type="ECO:0000256" key="3">
    <source>
        <dbReference type="ARBA" id="ARBA00012528"/>
    </source>
</evidence>
<organism evidence="7 8">
    <name type="scientific">Halopseudomonas salegens</name>
    <dbReference type="NCBI Taxonomy" id="1434072"/>
    <lineage>
        <taxon>Bacteria</taxon>
        <taxon>Pseudomonadati</taxon>
        <taxon>Pseudomonadota</taxon>
        <taxon>Gammaproteobacteria</taxon>
        <taxon>Pseudomonadales</taxon>
        <taxon>Pseudomonadaceae</taxon>
        <taxon>Halopseudomonas</taxon>
    </lineage>
</organism>
<dbReference type="GO" id="GO:0052621">
    <property type="term" value="F:diguanylate cyclase activity"/>
    <property type="evidence" value="ECO:0007669"/>
    <property type="project" value="UniProtKB-EC"/>
</dbReference>
<evidence type="ECO:0000256" key="4">
    <source>
        <dbReference type="ARBA" id="ARBA00034247"/>
    </source>
</evidence>
<dbReference type="SMART" id="SM00267">
    <property type="entry name" value="GGDEF"/>
    <property type="match status" value="1"/>
</dbReference>
<dbReference type="CDD" id="cd01949">
    <property type="entry name" value="GGDEF"/>
    <property type="match status" value="1"/>
</dbReference>
<evidence type="ECO:0000256" key="1">
    <source>
        <dbReference type="ARBA" id="ARBA00001946"/>
    </source>
</evidence>
<evidence type="ECO:0000313" key="8">
    <source>
        <dbReference type="Proteomes" id="UP000243924"/>
    </source>
</evidence>
<sequence length="349" mass="39667">MEARRRVDEPRSQFWLMSMRCCLMAGSVDVAFFFIFHYLGSPILAWINVLSVGMYVIAYWALKHRHNRLAVLLIWVEVIVHAALGTLLIGWDSGFYYYLLMFIPALYAGNHSLRSASIAVFALWLFYVGLNTTMRFVEPIQPIAESALLGVYLFNLTCVFIMFSYLSLYYITTVKKAHRILGHMATTDPLTHLFNRRHMIELAERDITDDAGQTVNVAFLLMDIDYFKQFNDRYGHDFGDRVLCEISQILSATLREQDYVGRWGGEEFLAVLPHTDTQQAQLIAERVRAAVAEHDWMQHGLTTPVTMSIGVSHHRRGEVLSDSIVRADAALYAGKDSGRNRVEVATGGA</sequence>
<dbReference type="PANTHER" id="PTHR45138">
    <property type="entry name" value="REGULATORY COMPONENTS OF SENSORY TRANSDUCTION SYSTEM"/>
    <property type="match status" value="1"/>
</dbReference>
<dbReference type="InterPro" id="IPR043128">
    <property type="entry name" value="Rev_trsase/Diguanyl_cyclase"/>
</dbReference>
<feature type="transmembrane region" description="Helical" evidence="5">
    <location>
        <begin position="45"/>
        <end position="62"/>
    </location>
</feature>
<evidence type="ECO:0000259" key="6">
    <source>
        <dbReference type="PROSITE" id="PS50887"/>
    </source>
</evidence>